<dbReference type="OrthoDB" id="372118at2157"/>
<evidence type="ECO:0000256" key="6">
    <source>
        <dbReference type="ARBA" id="ARBA00049348"/>
    </source>
</evidence>
<dbReference type="PANTHER" id="PTHR10815">
    <property type="entry name" value="METHYLATED-DNA--PROTEIN-CYSTEINE METHYLTRANSFERASE"/>
    <property type="match status" value="1"/>
</dbReference>
<dbReference type="PATRIC" id="fig|113653.22.peg.160"/>
<evidence type="ECO:0000256" key="2">
    <source>
        <dbReference type="ARBA" id="ARBA00022603"/>
    </source>
</evidence>
<dbReference type="STRING" id="113653.GAH_00163"/>
<dbReference type="InterPro" id="IPR036388">
    <property type="entry name" value="WH-like_DNA-bd_sf"/>
</dbReference>
<dbReference type="EC" id="2.1.1.63" evidence="8"/>
<evidence type="ECO:0000256" key="4">
    <source>
        <dbReference type="ARBA" id="ARBA00022763"/>
    </source>
</evidence>
<keyword evidence="5" id="KW-0234">DNA repair</keyword>
<dbReference type="InParanoid" id="A0A0F7IGS6"/>
<keyword evidence="4" id="KW-0227">DNA damage</keyword>
<keyword evidence="3 8" id="KW-0808">Transferase</keyword>
<dbReference type="GO" id="GO:0006281">
    <property type="term" value="P:DNA repair"/>
    <property type="evidence" value="ECO:0007669"/>
    <property type="project" value="UniProtKB-KW"/>
</dbReference>
<dbReference type="InterPro" id="IPR014048">
    <property type="entry name" value="MethylDNA_cys_MeTrfase_DNA-bd"/>
</dbReference>
<dbReference type="CDD" id="cd06445">
    <property type="entry name" value="ATase"/>
    <property type="match status" value="1"/>
</dbReference>
<accession>A0A0F7IGS6</accession>
<feature type="domain" description="Methylated-DNA-[protein]-cysteine S-methyltransferase DNA binding" evidence="7">
    <location>
        <begin position="74"/>
        <end position="149"/>
    </location>
</feature>
<dbReference type="GO" id="GO:0003908">
    <property type="term" value="F:methylated-DNA-[protein]-cysteine S-methyltransferase activity"/>
    <property type="evidence" value="ECO:0007669"/>
    <property type="project" value="UniProtKB-EC"/>
</dbReference>
<evidence type="ECO:0000313" key="9">
    <source>
        <dbReference type="Proteomes" id="UP000034723"/>
    </source>
</evidence>
<dbReference type="KEGG" id="gah:GAH_00163"/>
<dbReference type="Pfam" id="PF01035">
    <property type="entry name" value="DNA_binding_1"/>
    <property type="match status" value="1"/>
</dbReference>
<sequence length="156" mass="17631">MREPTFERVFVKWKRNFVAELENGVIVRAYFTDGVVEEKVETETAEILKERLTDYFSAKPVDFSEFRVVYPTRFAERVLREVRKIPYGAVETYSSLAGRLSTSPRAVGVALRMNLVPVIVPCHRVVAKGGLGGFSSGVEVKKLLLEMESKVSQETL</sequence>
<comment type="catalytic activity">
    <reaction evidence="1">
        <text>a 4-O-methyl-thymidine in DNA + L-cysteinyl-[protein] = a thymidine in DNA + S-methyl-L-cysteinyl-[protein]</text>
        <dbReference type="Rhea" id="RHEA:53428"/>
        <dbReference type="Rhea" id="RHEA-COMP:10131"/>
        <dbReference type="Rhea" id="RHEA-COMP:10132"/>
        <dbReference type="Rhea" id="RHEA-COMP:13555"/>
        <dbReference type="Rhea" id="RHEA-COMP:13556"/>
        <dbReference type="ChEBI" id="CHEBI:29950"/>
        <dbReference type="ChEBI" id="CHEBI:82612"/>
        <dbReference type="ChEBI" id="CHEBI:137386"/>
        <dbReference type="ChEBI" id="CHEBI:137387"/>
        <dbReference type="EC" id="2.1.1.63"/>
    </reaction>
</comment>
<keyword evidence="2 8" id="KW-0489">Methyltransferase</keyword>
<dbReference type="EMBL" id="CP011267">
    <property type="protein sequence ID" value="AKG92478.1"/>
    <property type="molecule type" value="Genomic_DNA"/>
</dbReference>
<dbReference type="GO" id="GO:0032259">
    <property type="term" value="P:methylation"/>
    <property type="evidence" value="ECO:0007669"/>
    <property type="project" value="UniProtKB-KW"/>
</dbReference>
<evidence type="ECO:0000313" key="8">
    <source>
        <dbReference type="EMBL" id="AKG92478.1"/>
    </source>
</evidence>
<dbReference type="SUPFAM" id="SSF46767">
    <property type="entry name" value="Methylated DNA-protein cysteine methyltransferase, C-terminal domain"/>
    <property type="match status" value="1"/>
</dbReference>
<dbReference type="GeneID" id="24802751"/>
<dbReference type="PANTHER" id="PTHR10815:SF13">
    <property type="entry name" value="METHYLATED-DNA--PROTEIN-CYSTEINE METHYLTRANSFERASE"/>
    <property type="match status" value="1"/>
</dbReference>
<evidence type="ECO:0000256" key="1">
    <source>
        <dbReference type="ARBA" id="ARBA00001286"/>
    </source>
</evidence>
<keyword evidence="9" id="KW-1185">Reference proteome</keyword>
<dbReference type="NCBIfam" id="TIGR00589">
    <property type="entry name" value="ogt"/>
    <property type="match status" value="1"/>
</dbReference>
<dbReference type="RefSeq" id="WP_048094253.1">
    <property type="nucleotide sequence ID" value="NZ_CP011267.1"/>
</dbReference>
<name>A0A0F7IGS6_9EURY</name>
<dbReference type="InterPro" id="IPR036217">
    <property type="entry name" value="MethylDNA_cys_MeTrfase_DNAb"/>
</dbReference>
<evidence type="ECO:0000259" key="7">
    <source>
        <dbReference type="Pfam" id="PF01035"/>
    </source>
</evidence>
<dbReference type="AlphaFoldDB" id="A0A0F7IGS6"/>
<evidence type="ECO:0000256" key="3">
    <source>
        <dbReference type="ARBA" id="ARBA00022679"/>
    </source>
</evidence>
<dbReference type="FunCoup" id="A0A0F7IGS6">
    <property type="interactions" value="3"/>
</dbReference>
<proteinExistence type="predicted"/>
<comment type="catalytic activity">
    <reaction evidence="6">
        <text>a 6-O-methyl-2'-deoxyguanosine in DNA + L-cysteinyl-[protein] = S-methyl-L-cysteinyl-[protein] + a 2'-deoxyguanosine in DNA</text>
        <dbReference type="Rhea" id="RHEA:24000"/>
        <dbReference type="Rhea" id="RHEA-COMP:10131"/>
        <dbReference type="Rhea" id="RHEA-COMP:10132"/>
        <dbReference type="Rhea" id="RHEA-COMP:11367"/>
        <dbReference type="Rhea" id="RHEA-COMP:11368"/>
        <dbReference type="ChEBI" id="CHEBI:29950"/>
        <dbReference type="ChEBI" id="CHEBI:82612"/>
        <dbReference type="ChEBI" id="CHEBI:85445"/>
        <dbReference type="ChEBI" id="CHEBI:85448"/>
        <dbReference type="EC" id="2.1.1.63"/>
    </reaction>
</comment>
<dbReference type="Gene3D" id="1.10.10.10">
    <property type="entry name" value="Winged helix-like DNA-binding domain superfamily/Winged helix DNA-binding domain"/>
    <property type="match status" value="1"/>
</dbReference>
<organism evidence="8 9">
    <name type="scientific">Geoglobus ahangari</name>
    <dbReference type="NCBI Taxonomy" id="113653"/>
    <lineage>
        <taxon>Archaea</taxon>
        <taxon>Methanobacteriati</taxon>
        <taxon>Methanobacteriota</taxon>
        <taxon>Archaeoglobi</taxon>
        <taxon>Archaeoglobales</taxon>
        <taxon>Archaeoglobaceae</taxon>
        <taxon>Geoglobus</taxon>
    </lineage>
</organism>
<dbReference type="PROSITE" id="PS00374">
    <property type="entry name" value="MGMT"/>
    <property type="match status" value="1"/>
</dbReference>
<reference evidence="8 9" key="1">
    <citation type="submission" date="2015-04" db="EMBL/GenBank/DDBJ databases">
        <title>The complete genome sequence of the hyperthermophilic, obligate iron-reducing archaeon Geoglobus ahangari strain 234T.</title>
        <authorList>
            <person name="Manzella M.P."/>
            <person name="Holmes D.E."/>
            <person name="Rocheleau J.M."/>
            <person name="Chung A."/>
            <person name="Reguera G."/>
            <person name="Kashefi K."/>
        </authorList>
    </citation>
    <scope>NUCLEOTIDE SEQUENCE [LARGE SCALE GENOMIC DNA]</scope>
    <source>
        <strain evidence="8 9">234</strain>
    </source>
</reference>
<gene>
    <name evidence="8" type="ORF">GAH_00163</name>
</gene>
<dbReference type="InterPro" id="IPR001497">
    <property type="entry name" value="MethylDNA_cys_MeTrfase_AS"/>
</dbReference>
<dbReference type="Proteomes" id="UP000034723">
    <property type="component" value="Chromosome"/>
</dbReference>
<evidence type="ECO:0000256" key="5">
    <source>
        <dbReference type="ARBA" id="ARBA00023204"/>
    </source>
</evidence>
<dbReference type="HOGENOM" id="CLU_000445_52_2_2"/>
<protein>
    <submittedName>
        <fullName evidence="8">O-6-methylguanine DNA methyltransferase</fullName>
        <ecNumber evidence="8">2.1.1.63</ecNumber>
    </submittedName>
</protein>